<dbReference type="InterPro" id="IPR036390">
    <property type="entry name" value="WH_DNA-bd_sf"/>
</dbReference>
<dbReference type="Gene3D" id="1.10.10.10">
    <property type="entry name" value="Winged helix-like DNA-binding domain superfamily/Winged helix DNA-binding domain"/>
    <property type="match status" value="1"/>
</dbReference>
<keyword evidence="2" id="KW-0238">DNA-binding</keyword>
<dbReference type="SUPFAM" id="SSF46785">
    <property type="entry name" value="Winged helix' DNA-binding domain"/>
    <property type="match status" value="1"/>
</dbReference>
<dbReference type="EMBL" id="BAAAZO010000001">
    <property type="protein sequence ID" value="GAA3592873.1"/>
    <property type="molecule type" value="Genomic_DNA"/>
</dbReference>
<keyword evidence="6" id="KW-1185">Reference proteome</keyword>
<keyword evidence="3" id="KW-0804">Transcription</keyword>
<dbReference type="RefSeq" id="WP_231488458.1">
    <property type="nucleotide sequence ID" value="NZ_BAAAZO010000001.1"/>
</dbReference>
<dbReference type="InterPro" id="IPR036388">
    <property type="entry name" value="WH-like_DNA-bd_sf"/>
</dbReference>
<keyword evidence="1" id="KW-0805">Transcription regulation</keyword>
<dbReference type="CDD" id="cd07377">
    <property type="entry name" value="WHTH_GntR"/>
    <property type="match status" value="1"/>
</dbReference>
<dbReference type="Pfam" id="PF00392">
    <property type="entry name" value="GntR"/>
    <property type="match status" value="1"/>
</dbReference>
<dbReference type="InterPro" id="IPR000524">
    <property type="entry name" value="Tscrpt_reg_HTH_GntR"/>
</dbReference>
<feature type="domain" description="HTH gntR-type" evidence="4">
    <location>
        <begin position="5"/>
        <end position="73"/>
    </location>
</feature>
<proteinExistence type="predicted"/>
<protein>
    <submittedName>
        <fullName evidence="5">GntR family transcriptional regulator</fullName>
    </submittedName>
</protein>
<evidence type="ECO:0000256" key="2">
    <source>
        <dbReference type="ARBA" id="ARBA00023125"/>
    </source>
</evidence>
<dbReference type="PANTHER" id="PTHR38445:SF10">
    <property type="entry name" value="GNTR-FAMILY TRANSCRIPTIONAL REGULATOR"/>
    <property type="match status" value="1"/>
</dbReference>
<gene>
    <name evidence="5" type="ORF">GCM10022223_04530</name>
</gene>
<dbReference type="PROSITE" id="PS50949">
    <property type="entry name" value="HTH_GNTR"/>
    <property type="match status" value="1"/>
</dbReference>
<dbReference type="PANTHER" id="PTHR38445">
    <property type="entry name" value="HTH-TYPE TRANSCRIPTIONAL REPRESSOR YTRA"/>
    <property type="match status" value="1"/>
</dbReference>
<dbReference type="SMART" id="SM00345">
    <property type="entry name" value="HTH_GNTR"/>
    <property type="match status" value="1"/>
</dbReference>
<reference evidence="6" key="1">
    <citation type="journal article" date="2019" name="Int. J. Syst. Evol. Microbiol.">
        <title>The Global Catalogue of Microorganisms (GCM) 10K type strain sequencing project: providing services to taxonomists for standard genome sequencing and annotation.</title>
        <authorList>
            <consortium name="The Broad Institute Genomics Platform"/>
            <consortium name="The Broad Institute Genome Sequencing Center for Infectious Disease"/>
            <person name="Wu L."/>
            <person name="Ma J."/>
        </authorList>
    </citation>
    <scope>NUCLEOTIDE SEQUENCE [LARGE SCALE GENOMIC DNA]</scope>
    <source>
        <strain evidence="6">JCM 16902</strain>
    </source>
</reference>
<name>A0ABP6Z0Y9_9ACTN</name>
<evidence type="ECO:0000313" key="5">
    <source>
        <dbReference type="EMBL" id="GAA3592873.1"/>
    </source>
</evidence>
<sequence length="125" mass="13546">MDEGRPIFLQIAEQLENAIVDGSLAEGAQAPSTTELAAFHRINPATAGKGVNQLVSDGILQKRRGIGMFVAEGARGVLMERRRHAFAEQFVVPLVSEARKLGFDAEELKNMIDKSGQGVTQEGKR</sequence>
<accession>A0ABP6Z0Y9</accession>
<evidence type="ECO:0000256" key="3">
    <source>
        <dbReference type="ARBA" id="ARBA00023163"/>
    </source>
</evidence>
<organism evidence="5 6">
    <name type="scientific">Kineosporia mesophila</name>
    <dbReference type="NCBI Taxonomy" id="566012"/>
    <lineage>
        <taxon>Bacteria</taxon>
        <taxon>Bacillati</taxon>
        <taxon>Actinomycetota</taxon>
        <taxon>Actinomycetes</taxon>
        <taxon>Kineosporiales</taxon>
        <taxon>Kineosporiaceae</taxon>
        <taxon>Kineosporia</taxon>
    </lineage>
</organism>
<evidence type="ECO:0000256" key="1">
    <source>
        <dbReference type="ARBA" id="ARBA00023015"/>
    </source>
</evidence>
<dbReference type="Proteomes" id="UP001501074">
    <property type="component" value="Unassembled WGS sequence"/>
</dbReference>
<evidence type="ECO:0000313" key="6">
    <source>
        <dbReference type="Proteomes" id="UP001501074"/>
    </source>
</evidence>
<evidence type="ECO:0000259" key="4">
    <source>
        <dbReference type="PROSITE" id="PS50949"/>
    </source>
</evidence>
<comment type="caution">
    <text evidence="5">The sequence shown here is derived from an EMBL/GenBank/DDBJ whole genome shotgun (WGS) entry which is preliminary data.</text>
</comment>